<reference evidence="2" key="2">
    <citation type="journal article" date="2024" name="Nature">
        <title>Anoxygenic phototroph of the Chloroflexota uses a type I reaction centre.</title>
        <authorList>
            <person name="Tsuji J.M."/>
            <person name="Shaw N.A."/>
            <person name="Nagashima S."/>
            <person name="Venkiteswaran J.J."/>
            <person name="Schiff S.L."/>
            <person name="Watanabe T."/>
            <person name="Fukui M."/>
            <person name="Hanada S."/>
            <person name="Tank M."/>
            <person name="Neufeld J.D."/>
        </authorList>
    </citation>
    <scope>NUCLEOTIDE SEQUENCE</scope>
    <source>
        <strain evidence="2">L227-S17</strain>
    </source>
</reference>
<name>A0A8T7M3C9_9CHLR</name>
<evidence type="ECO:0000313" key="1">
    <source>
        <dbReference type="EMBL" id="NWJ46416.1"/>
    </source>
</evidence>
<evidence type="ECO:0000313" key="2">
    <source>
        <dbReference type="EMBL" id="WJW65784.1"/>
    </source>
</evidence>
<organism evidence="1 3">
    <name type="scientific">Candidatus Chlorohelix allophototropha</name>
    <dbReference type="NCBI Taxonomy" id="3003348"/>
    <lineage>
        <taxon>Bacteria</taxon>
        <taxon>Bacillati</taxon>
        <taxon>Chloroflexota</taxon>
        <taxon>Chloroflexia</taxon>
        <taxon>Candidatus Chloroheliales</taxon>
        <taxon>Candidatus Chloroheliaceae</taxon>
        <taxon>Candidatus Chlorohelix</taxon>
    </lineage>
</organism>
<evidence type="ECO:0000313" key="3">
    <source>
        <dbReference type="Proteomes" id="UP000521676"/>
    </source>
</evidence>
<gene>
    <name evidence="1" type="ORF">HXX08_11105</name>
    <name evidence="2" type="ORF">OZ401_001563</name>
</gene>
<dbReference type="Proteomes" id="UP000521676">
    <property type="component" value="Unassembled WGS sequence"/>
</dbReference>
<accession>A0A8T7M3C9</accession>
<proteinExistence type="predicted"/>
<dbReference type="AlphaFoldDB" id="A0A8T7M3C9"/>
<reference evidence="1 3" key="1">
    <citation type="submission" date="2020-06" db="EMBL/GenBank/DDBJ databases">
        <title>Anoxygenic phototrophic Chloroflexota member uses a Type I reaction center.</title>
        <authorList>
            <person name="Tsuji J.M."/>
            <person name="Shaw N.A."/>
            <person name="Nagashima S."/>
            <person name="Venkiteswaran J."/>
            <person name="Schiff S.L."/>
            <person name="Hanada S."/>
            <person name="Tank M."/>
            <person name="Neufeld J.D."/>
        </authorList>
    </citation>
    <scope>NUCLEOTIDE SEQUENCE [LARGE SCALE GENOMIC DNA]</scope>
    <source>
        <strain evidence="1">L227-S17</strain>
    </source>
</reference>
<dbReference type="RefSeq" id="WP_341467669.1">
    <property type="nucleotide sequence ID" value="NZ_CP128399.1"/>
</dbReference>
<dbReference type="EMBL" id="JACATZ010000001">
    <property type="protein sequence ID" value="NWJ46416.1"/>
    <property type="molecule type" value="Genomic_DNA"/>
</dbReference>
<dbReference type="EMBL" id="CP128399">
    <property type="protein sequence ID" value="WJW65784.1"/>
    <property type="molecule type" value="Genomic_DNA"/>
</dbReference>
<keyword evidence="4" id="KW-1185">Reference proteome</keyword>
<evidence type="ECO:0000313" key="4">
    <source>
        <dbReference type="Proteomes" id="UP001431572"/>
    </source>
</evidence>
<dbReference type="Proteomes" id="UP001431572">
    <property type="component" value="Chromosome 1"/>
</dbReference>
<sequence length="130" mass="14534">MTTLFLRHINTGEVVAATCKKFGEAFLKATGILPVDQITEEALHSLELARLMSTVEAEALNKISHEFYPFMVGSDQCLDCWELTPANDQEVYGDITDPKATIEVKDLHTCRACGSKWVVIKQFSPVEEEK</sequence>
<protein>
    <submittedName>
        <fullName evidence="1">Uncharacterized protein</fullName>
    </submittedName>
</protein>